<feature type="chain" id="PRO_5046024449" evidence="1">
    <location>
        <begin position="24"/>
        <end position="195"/>
    </location>
</feature>
<accession>A0ABQ5YLW3</accession>
<proteinExistence type="predicted"/>
<evidence type="ECO:0000256" key="1">
    <source>
        <dbReference type="SAM" id="SignalP"/>
    </source>
</evidence>
<evidence type="ECO:0000313" key="3">
    <source>
        <dbReference type="Proteomes" id="UP001156664"/>
    </source>
</evidence>
<keyword evidence="3" id="KW-1185">Reference proteome</keyword>
<sequence length="195" mass="19860">MKASLIKSAAITLLIGASVPAFACAPTDPTCNSSTDVTVNFGSSYQLDPNHAGIYLQNNTGDNAALGDLQHVVITNNGNVDISTAAVGNSIQVNLQNASGGLALNHVNQVNSGDQVAKTVLGTAGNTTGEISLSTTAVGNNFSVTAENTSLNLSSLSVNQCNTGNMTANTQYFWDPTKLAVNTSAIGNAVSITVK</sequence>
<comment type="caution">
    <text evidence="2">The sequence shown here is derived from an EMBL/GenBank/DDBJ whole genome shotgun (WGS) entry which is preliminary data.</text>
</comment>
<feature type="signal peptide" evidence="1">
    <location>
        <begin position="1"/>
        <end position="23"/>
    </location>
</feature>
<reference evidence="3" key="1">
    <citation type="journal article" date="2019" name="Int. J. Syst. Evol. Microbiol.">
        <title>The Global Catalogue of Microorganisms (GCM) 10K type strain sequencing project: providing services to taxonomists for standard genome sequencing and annotation.</title>
        <authorList>
            <consortium name="The Broad Institute Genomics Platform"/>
            <consortium name="The Broad Institute Genome Sequencing Center for Infectious Disease"/>
            <person name="Wu L."/>
            <person name="Ma J."/>
        </authorList>
    </citation>
    <scope>NUCLEOTIDE SEQUENCE [LARGE SCALE GENOMIC DNA]</scope>
    <source>
        <strain evidence="3">NBRC 105857</strain>
    </source>
</reference>
<name>A0ABQ5YLW3_9BURK</name>
<organism evidence="2 3">
    <name type="scientific">Limnobacter litoralis</name>
    <dbReference type="NCBI Taxonomy" id="481366"/>
    <lineage>
        <taxon>Bacteria</taxon>
        <taxon>Pseudomonadati</taxon>
        <taxon>Pseudomonadota</taxon>
        <taxon>Betaproteobacteria</taxon>
        <taxon>Burkholderiales</taxon>
        <taxon>Burkholderiaceae</taxon>
        <taxon>Limnobacter</taxon>
    </lineage>
</organism>
<keyword evidence="1" id="KW-0732">Signal</keyword>
<dbReference type="Proteomes" id="UP001156664">
    <property type="component" value="Unassembled WGS sequence"/>
</dbReference>
<evidence type="ECO:0000313" key="2">
    <source>
        <dbReference type="EMBL" id="GLR24946.1"/>
    </source>
</evidence>
<dbReference type="RefSeq" id="WP_284279226.1">
    <property type="nucleotide sequence ID" value="NZ_BSOJ01000001.1"/>
</dbReference>
<dbReference type="EMBL" id="BSOJ01000001">
    <property type="protein sequence ID" value="GLR24946.1"/>
    <property type="molecule type" value="Genomic_DNA"/>
</dbReference>
<gene>
    <name evidence="2" type="ORF">GCM10007875_00330</name>
</gene>
<protein>
    <submittedName>
        <fullName evidence="2">Uncharacterized protein</fullName>
    </submittedName>
</protein>